<comment type="caution">
    <text evidence="7">The sequence shown here is derived from an EMBL/GenBank/DDBJ whole genome shotgun (WGS) entry which is preliminary data.</text>
</comment>
<name>A0A4V3SAU7_9HYME</name>
<evidence type="ECO:0000256" key="2">
    <source>
        <dbReference type="ARBA" id="ARBA00022692"/>
    </source>
</evidence>
<dbReference type="SUPFAM" id="SSF53098">
    <property type="entry name" value="Ribonuclease H-like"/>
    <property type="match status" value="1"/>
</dbReference>
<dbReference type="PROSITE" id="PS50822">
    <property type="entry name" value="PIWI"/>
    <property type="match status" value="1"/>
</dbReference>
<keyword evidence="4 5" id="KW-0472">Membrane</keyword>
<dbReference type="EMBL" id="QBLH01001969">
    <property type="protein sequence ID" value="TGZ50454.1"/>
    <property type="molecule type" value="Genomic_DNA"/>
</dbReference>
<evidence type="ECO:0000256" key="5">
    <source>
        <dbReference type="SAM" id="Phobius"/>
    </source>
</evidence>
<feature type="transmembrane region" description="Helical" evidence="5">
    <location>
        <begin position="177"/>
        <end position="195"/>
    </location>
</feature>
<keyword evidence="3 5" id="KW-1133">Transmembrane helix</keyword>
<dbReference type="InterPro" id="IPR013861">
    <property type="entry name" value="TMEM115/Pdh1/Rbl19"/>
</dbReference>
<dbReference type="InterPro" id="IPR036397">
    <property type="entry name" value="RNaseH_sf"/>
</dbReference>
<dbReference type="PANTHER" id="PTHR13377:SF3">
    <property type="entry name" value="TRANSMEMBRANE PROTEIN 115"/>
    <property type="match status" value="1"/>
</dbReference>
<dbReference type="PANTHER" id="PTHR13377">
    <property type="entry name" value="PLACENTAL PROTEIN 6"/>
    <property type="match status" value="1"/>
</dbReference>
<dbReference type="GO" id="GO:0003676">
    <property type="term" value="F:nucleic acid binding"/>
    <property type="evidence" value="ECO:0007669"/>
    <property type="project" value="InterPro"/>
</dbReference>
<dbReference type="Gene3D" id="3.30.420.10">
    <property type="entry name" value="Ribonuclease H-like superfamily/Ribonuclease H"/>
    <property type="match status" value="1"/>
</dbReference>
<dbReference type="FunFam" id="1.20.1540.10:FF:000004">
    <property type="entry name" value="Transmembrane protein 115"/>
    <property type="match status" value="1"/>
</dbReference>
<dbReference type="STRING" id="300112.A0A4V3SAU7"/>
<dbReference type="Pfam" id="PF08551">
    <property type="entry name" value="DUF1751"/>
    <property type="match status" value="1"/>
</dbReference>
<dbReference type="InterPro" id="IPR003165">
    <property type="entry name" value="Piwi"/>
</dbReference>
<dbReference type="SMART" id="SM01160">
    <property type="entry name" value="DUF1751"/>
    <property type="match status" value="1"/>
</dbReference>
<evidence type="ECO:0000256" key="3">
    <source>
        <dbReference type="ARBA" id="ARBA00022989"/>
    </source>
</evidence>
<reference evidence="7 8" key="1">
    <citation type="journal article" date="2019" name="Philos. Trans. R. Soc. Lond., B, Biol. Sci.">
        <title>Ant behaviour and brain gene expression of defending hosts depend on the ecological success of the intruding social parasite.</title>
        <authorList>
            <person name="Kaur R."/>
            <person name="Stoldt M."/>
            <person name="Jongepier E."/>
            <person name="Feldmeyer B."/>
            <person name="Menzel F."/>
            <person name="Bornberg-Bauer E."/>
            <person name="Foitzik S."/>
        </authorList>
    </citation>
    <scope>NUCLEOTIDE SEQUENCE [LARGE SCALE GENOMIC DNA]</scope>
    <source>
        <tissue evidence="7">Whole body</tissue>
    </source>
</reference>
<comment type="subcellular location">
    <subcellularLocation>
        <location evidence="1">Membrane</location>
        <topology evidence="1">Multi-pass membrane protein</topology>
    </subcellularLocation>
</comment>
<keyword evidence="8" id="KW-1185">Reference proteome</keyword>
<dbReference type="InterPro" id="IPR035952">
    <property type="entry name" value="Rhomboid-like_sf"/>
</dbReference>
<sequence length="409" mass="45919">MAAITGLGRNIPYLRQQAAALLGNTSTSVKFICVVVLFSYCLSFSAEAVRILSVTPGYLLPPVFWFWTAFTFCFLEIHFWEVCVDVVTVGLCGKLIEPLWGAFEMMTFFAVVNFGVAVLSALFYLFLYMCTNNPDLLFNIHIHGLTGYIAGVAVAVKQIMPDHILIKTPIGKITNRNIPLMVWIVGLILWLVGLLEGTHPTMFLSGLLISWTYLRFYQKHNNGTRGDMADNFTFASFFPNVLQPPIAVVSNTIHGFFVRIGICRKVVRRFDMSNTPPGLVINLPGIDPHDSERRRMPACLNEKYPCVLVGADVTHPSPDSKDSPSIAAVAASRDKSAFRYNVARRLQQPKEEMILDLEEIILTQLGVYLQETKCCPKRIVYYRDGVTEGQLPQVMYYEIGAIKKSGHRF</sequence>
<dbReference type="GO" id="GO:0005794">
    <property type="term" value="C:Golgi apparatus"/>
    <property type="evidence" value="ECO:0007669"/>
    <property type="project" value="TreeGrafter"/>
</dbReference>
<evidence type="ECO:0000313" key="7">
    <source>
        <dbReference type="EMBL" id="TGZ50454.1"/>
    </source>
</evidence>
<dbReference type="GO" id="GO:0016020">
    <property type="term" value="C:membrane"/>
    <property type="evidence" value="ECO:0007669"/>
    <property type="project" value="UniProtKB-SubCell"/>
</dbReference>
<dbReference type="InterPro" id="IPR012337">
    <property type="entry name" value="RNaseH-like_sf"/>
</dbReference>
<evidence type="ECO:0000313" key="8">
    <source>
        <dbReference type="Proteomes" id="UP000310200"/>
    </source>
</evidence>
<dbReference type="Pfam" id="PF02171">
    <property type="entry name" value="Piwi"/>
    <property type="match status" value="1"/>
</dbReference>
<dbReference type="AlphaFoldDB" id="A0A4V3SAU7"/>
<keyword evidence="2 5" id="KW-0812">Transmembrane</keyword>
<feature type="transmembrane region" description="Helical" evidence="5">
    <location>
        <begin position="64"/>
        <end position="93"/>
    </location>
</feature>
<organism evidence="7 8">
    <name type="scientific">Temnothorax longispinosus</name>
    <dbReference type="NCBI Taxonomy" id="300112"/>
    <lineage>
        <taxon>Eukaryota</taxon>
        <taxon>Metazoa</taxon>
        <taxon>Ecdysozoa</taxon>
        <taxon>Arthropoda</taxon>
        <taxon>Hexapoda</taxon>
        <taxon>Insecta</taxon>
        <taxon>Pterygota</taxon>
        <taxon>Neoptera</taxon>
        <taxon>Endopterygota</taxon>
        <taxon>Hymenoptera</taxon>
        <taxon>Apocrita</taxon>
        <taxon>Aculeata</taxon>
        <taxon>Formicoidea</taxon>
        <taxon>Formicidae</taxon>
        <taxon>Myrmicinae</taxon>
        <taxon>Temnothorax</taxon>
    </lineage>
</organism>
<evidence type="ECO:0000256" key="1">
    <source>
        <dbReference type="ARBA" id="ARBA00004141"/>
    </source>
</evidence>
<accession>A0A4V3SAU7</accession>
<evidence type="ECO:0000256" key="4">
    <source>
        <dbReference type="ARBA" id="ARBA00023136"/>
    </source>
</evidence>
<dbReference type="Proteomes" id="UP000310200">
    <property type="component" value="Unassembled WGS sequence"/>
</dbReference>
<feature type="domain" description="Piwi" evidence="6">
    <location>
        <begin position="307"/>
        <end position="409"/>
    </location>
</feature>
<gene>
    <name evidence="7" type="ORF">DBV15_04254</name>
</gene>
<evidence type="ECO:0000259" key="6">
    <source>
        <dbReference type="PROSITE" id="PS50822"/>
    </source>
</evidence>
<feature type="transmembrane region" description="Helical" evidence="5">
    <location>
        <begin position="105"/>
        <end position="126"/>
    </location>
</feature>
<protein>
    <recommendedName>
        <fullName evidence="6">Piwi domain-containing protein</fullName>
    </recommendedName>
</protein>
<dbReference type="SUPFAM" id="SSF144091">
    <property type="entry name" value="Rhomboid-like"/>
    <property type="match status" value="1"/>
</dbReference>
<dbReference type="GO" id="GO:0006890">
    <property type="term" value="P:retrograde vesicle-mediated transport, Golgi to endoplasmic reticulum"/>
    <property type="evidence" value="ECO:0007669"/>
    <property type="project" value="InterPro"/>
</dbReference>
<feature type="transmembrane region" description="Helical" evidence="5">
    <location>
        <begin position="31"/>
        <end position="52"/>
    </location>
</feature>
<feature type="transmembrane region" description="Helical" evidence="5">
    <location>
        <begin position="138"/>
        <end position="156"/>
    </location>
</feature>
<dbReference type="Gene3D" id="1.20.1540.10">
    <property type="entry name" value="Rhomboid-like"/>
    <property type="match status" value="1"/>
</dbReference>
<proteinExistence type="predicted"/>